<protein>
    <submittedName>
        <fullName evidence="3">Uncharacterized protein</fullName>
    </submittedName>
</protein>
<evidence type="ECO:0000256" key="1">
    <source>
        <dbReference type="SAM" id="MobiDB-lite"/>
    </source>
</evidence>
<dbReference type="RefSeq" id="WP_377005231.1">
    <property type="nucleotide sequence ID" value="NZ_JBHSGG010000037.1"/>
</dbReference>
<name>A0ABV9NMZ3_9GAMM</name>
<organism evidence="3 4">
    <name type="scientific">Coralloluteibacterium thermophilum</name>
    <dbReference type="NCBI Taxonomy" id="2707049"/>
    <lineage>
        <taxon>Bacteria</taxon>
        <taxon>Pseudomonadati</taxon>
        <taxon>Pseudomonadota</taxon>
        <taxon>Gammaproteobacteria</taxon>
        <taxon>Lysobacterales</taxon>
        <taxon>Lysobacteraceae</taxon>
        <taxon>Coralloluteibacterium</taxon>
    </lineage>
</organism>
<sequence>MPWILLLLALLCLAVGLTTTSIALAWIGLLAALVLIVVGVLMLADRRIAARSRDASTMFDADALQRFRAQAQAARNGDRDGAGARPDPSAGEGPQP</sequence>
<feature type="region of interest" description="Disordered" evidence="1">
    <location>
        <begin position="70"/>
        <end position="96"/>
    </location>
</feature>
<proteinExistence type="predicted"/>
<dbReference type="EMBL" id="JBHSGG010000037">
    <property type="protein sequence ID" value="MFC4729160.1"/>
    <property type="molecule type" value="Genomic_DNA"/>
</dbReference>
<keyword evidence="2" id="KW-0812">Transmembrane</keyword>
<keyword evidence="2" id="KW-1133">Transmembrane helix</keyword>
<dbReference type="Proteomes" id="UP001595892">
    <property type="component" value="Unassembled WGS sequence"/>
</dbReference>
<keyword evidence="2" id="KW-0472">Membrane</keyword>
<reference evidence="4" key="1">
    <citation type="journal article" date="2019" name="Int. J. Syst. Evol. Microbiol.">
        <title>The Global Catalogue of Microorganisms (GCM) 10K type strain sequencing project: providing services to taxonomists for standard genome sequencing and annotation.</title>
        <authorList>
            <consortium name="The Broad Institute Genomics Platform"/>
            <consortium name="The Broad Institute Genome Sequencing Center for Infectious Disease"/>
            <person name="Wu L."/>
            <person name="Ma J."/>
        </authorList>
    </citation>
    <scope>NUCLEOTIDE SEQUENCE [LARGE SCALE GENOMIC DNA]</scope>
    <source>
        <strain evidence="4">CGMCC 1.13574</strain>
    </source>
</reference>
<comment type="caution">
    <text evidence="3">The sequence shown here is derived from an EMBL/GenBank/DDBJ whole genome shotgun (WGS) entry which is preliminary data.</text>
</comment>
<gene>
    <name evidence="3" type="ORF">ACFO3Q_13375</name>
</gene>
<evidence type="ECO:0000313" key="3">
    <source>
        <dbReference type="EMBL" id="MFC4729160.1"/>
    </source>
</evidence>
<keyword evidence="4" id="KW-1185">Reference proteome</keyword>
<feature type="transmembrane region" description="Helical" evidence="2">
    <location>
        <begin position="26"/>
        <end position="44"/>
    </location>
</feature>
<evidence type="ECO:0000313" key="4">
    <source>
        <dbReference type="Proteomes" id="UP001595892"/>
    </source>
</evidence>
<evidence type="ECO:0000256" key="2">
    <source>
        <dbReference type="SAM" id="Phobius"/>
    </source>
</evidence>
<accession>A0ABV9NMZ3</accession>